<organism evidence="1 2">
    <name type="scientific">Boeremia exigua</name>
    <dbReference type="NCBI Taxonomy" id="749465"/>
    <lineage>
        <taxon>Eukaryota</taxon>
        <taxon>Fungi</taxon>
        <taxon>Dikarya</taxon>
        <taxon>Ascomycota</taxon>
        <taxon>Pezizomycotina</taxon>
        <taxon>Dothideomycetes</taxon>
        <taxon>Pleosporomycetidae</taxon>
        <taxon>Pleosporales</taxon>
        <taxon>Pleosporineae</taxon>
        <taxon>Didymellaceae</taxon>
        <taxon>Boeremia</taxon>
    </lineage>
</organism>
<evidence type="ECO:0000313" key="2">
    <source>
        <dbReference type="Proteomes" id="UP001153331"/>
    </source>
</evidence>
<proteinExistence type="predicted"/>
<dbReference type="Proteomes" id="UP001153331">
    <property type="component" value="Unassembled WGS sequence"/>
</dbReference>
<protein>
    <submittedName>
        <fullName evidence="1">Uncharacterized protein</fullName>
    </submittedName>
</protein>
<dbReference type="EMBL" id="JAPHNI010000168">
    <property type="protein sequence ID" value="KAJ8114912.1"/>
    <property type="molecule type" value="Genomic_DNA"/>
</dbReference>
<evidence type="ECO:0000313" key="1">
    <source>
        <dbReference type="EMBL" id="KAJ8114912.1"/>
    </source>
</evidence>
<comment type="caution">
    <text evidence="1">The sequence shown here is derived from an EMBL/GenBank/DDBJ whole genome shotgun (WGS) entry which is preliminary data.</text>
</comment>
<accession>A0ACC2III7</accession>
<reference evidence="1" key="1">
    <citation type="submission" date="2022-11" db="EMBL/GenBank/DDBJ databases">
        <title>Genome Sequence of Boeremia exigua.</title>
        <authorList>
            <person name="Buettner E."/>
        </authorList>
    </citation>
    <scope>NUCLEOTIDE SEQUENCE</scope>
    <source>
        <strain evidence="1">CU02</strain>
    </source>
</reference>
<gene>
    <name evidence="1" type="ORF">OPT61_g3321</name>
</gene>
<keyword evidence="2" id="KW-1185">Reference proteome</keyword>
<sequence length="184" mass="21191">MQVPSCKTEESTKVPERMRLVNVRIPNPPNNLNLDLENVLSFGQWIAVAQGDNFNGVYQWPDGLIIQLERFEWVIDTEVWKKQEMVKYSMKEVTMPGVIKYVIRTVVCHVGDTSYADQYYAMSYATEKDKEAYAQKDAKLKAQARREEQELREREPLTVTAANIKAKTEAMPQKVVEEEAKGET</sequence>
<name>A0ACC2III7_9PLEO</name>